<organism evidence="2 3">
    <name type="scientific">Candidatus Abzuiibacterium crystallinum</name>
    <dbReference type="NCBI Taxonomy" id="1974748"/>
    <lineage>
        <taxon>Bacteria</taxon>
        <taxon>Pseudomonadati</taxon>
        <taxon>Candidatus Omnitrophota</taxon>
        <taxon>Candidatus Abzuiibacterium</taxon>
    </lineage>
</organism>
<reference evidence="2 3" key="1">
    <citation type="submission" date="2017-09" db="EMBL/GenBank/DDBJ databases">
        <title>Depth-based differentiation of microbial function through sediment-hosted aquifers and enrichment of novel symbionts in the deep terrestrial subsurface.</title>
        <authorList>
            <person name="Probst A.J."/>
            <person name="Ladd B."/>
            <person name="Jarett J.K."/>
            <person name="Geller-Mcgrath D.E."/>
            <person name="Sieber C.M."/>
            <person name="Emerson J.B."/>
            <person name="Anantharaman K."/>
            <person name="Thomas B.C."/>
            <person name="Malmstrom R."/>
            <person name="Stieglmeier M."/>
            <person name="Klingl A."/>
            <person name="Woyke T."/>
            <person name="Ryan C.M."/>
            <person name="Banfield J.F."/>
        </authorList>
    </citation>
    <scope>NUCLEOTIDE SEQUENCE [LARGE SCALE GENOMIC DNA]</scope>
    <source>
        <strain evidence="2">CG11_big_fil_rev_8_21_14_0_20_45_26</strain>
    </source>
</reference>
<protein>
    <submittedName>
        <fullName evidence="2">Uncharacterized protein</fullName>
    </submittedName>
</protein>
<dbReference type="AlphaFoldDB" id="A0A2H0LP81"/>
<evidence type="ECO:0000313" key="2">
    <source>
        <dbReference type="EMBL" id="PIQ86166.1"/>
    </source>
</evidence>
<evidence type="ECO:0000313" key="3">
    <source>
        <dbReference type="Proteomes" id="UP000230859"/>
    </source>
</evidence>
<sequence>MGQQTLASTRVHSWIFRTVAILTMGFFLVIPWVRSEDEGNEVHAGVLLDRRLAAVEEQTKILAANQKKISDQQAAIDKELDNLRIWINRRR</sequence>
<gene>
    <name evidence="2" type="ORF">COV74_05665</name>
</gene>
<evidence type="ECO:0000256" key="1">
    <source>
        <dbReference type="SAM" id="Phobius"/>
    </source>
</evidence>
<accession>A0A2H0LP81</accession>
<keyword evidence="1" id="KW-1133">Transmembrane helix</keyword>
<proteinExistence type="predicted"/>
<dbReference type="Proteomes" id="UP000230859">
    <property type="component" value="Unassembled WGS sequence"/>
</dbReference>
<comment type="caution">
    <text evidence="2">The sequence shown here is derived from an EMBL/GenBank/DDBJ whole genome shotgun (WGS) entry which is preliminary data.</text>
</comment>
<feature type="transmembrane region" description="Helical" evidence="1">
    <location>
        <begin position="14"/>
        <end position="33"/>
    </location>
</feature>
<keyword evidence="1" id="KW-0472">Membrane</keyword>
<dbReference type="EMBL" id="PCVY01000049">
    <property type="protein sequence ID" value="PIQ86166.1"/>
    <property type="molecule type" value="Genomic_DNA"/>
</dbReference>
<keyword evidence="1" id="KW-0812">Transmembrane</keyword>
<name>A0A2H0LP81_9BACT</name>